<keyword evidence="1" id="KW-0732">Signal</keyword>
<sequence length="52" mass="5851">MHIFLGRFVMECLPFSLVLIYLLSTRCTSRPLPPCYENPVAQGQETSSLAYG</sequence>
<evidence type="ECO:0000256" key="1">
    <source>
        <dbReference type="SAM" id="SignalP"/>
    </source>
</evidence>
<accession>A0A0A9AHN5</accession>
<reference evidence="2" key="1">
    <citation type="submission" date="2014-09" db="EMBL/GenBank/DDBJ databases">
        <authorList>
            <person name="Magalhaes I.L.F."/>
            <person name="Oliveira U."/>
            <person name="Santos F.R."/>
            <person name="Vidigal T.H.D.A."/>
            <person name="Brescovit A.D."/>
            <person name="Santos A.J."/>
        </authorList>
    </citation>
    <scope>NUCLEOTIDE SEQUENCE</scope>
    <source>
        <tissue evidence="2">Shoot tissue taken approximately 20 cm above the soil surface</tissue>
    </source>
</reference>
<evidence type="ECO:0000313" key="2">
    <source>
        <dbReference type="EMBL" id="JAD48475.1"/>
    </source>
</evidence>
<protein>
    <submittedName>
        <fullName evidence="2">Uncharacterized protein</fullName>
    </submittedName>
</protein>
<reference evidence="2" key="2">
    <citation type="journal article" date="2015" name="Data Brief">
        <title>Shoot transcriptome of the giant reed, Arundo donax.</title>
        <authorList>
            <person name="Barrero R.A."/>
            <person name="Guerrero F.D."/>
            <person name="Moolhuijzen P."/>
            <person name="Goolsby J.A."/>
            <person name="Tidwell J."/>
            <person name="Bellgard S.E."/>
            <person name="Bellgard M.I."/>
        </authorList>
    </citation>
    <scope>NUCLEOTIDE SEQUENCE</scope>
    <source>
        <tissue evidence="2">Shoot tissue taken approximately 20 cm above the soil surface</tissue>
    </source>
</reference>
<proteinExistence type="predicted"/>
<name>A0A0A9AHN5_ARUDO</name>
<dbReference type="EMBL" id="GBRH01249420">
    <property type="protein sequence ID" value="JAD48475.1"/>
    <property type="molecule type" value="Transcribed_RNA"/>
</dbReference>
<dbReference type="AlphaFoldDB" id="A0A0A9AHN5"/>
<organism evidence="2">
    <name type="scientific">Arundo donax</name>
    <name type="common">Giant reed</name>
    <name type="synonym">Donax arundinaceus</name>
    <dbReference type="NCBI Taxonomy" id="35708"/>
    <lineage>
        <taxon>Eukaryota</taxon>
        <taxon>Viridiplantae</taxon>
        <taxon>Streptophyta</taxon>
        <taxon>Embryophyta</taxon>
        <taxon>Tracheophyta</taxon>
        <taxon>Spermatophyta</taxon>
        <taxon>Magnoliopsida</taxon>
        <taxon>Liliopsida</taxon>
        <taxon>Poales</taxon>
        <taxon>Poaceae</taxon>
        <taxon>PACMAD clade</taxon>
        <taxon>Arundinoideae</taxon>
        <taxon>Arundineae</taxon>
        <taxon>Arundo</taxon>
    </lineage>
</organism>
<feature type="chain" id="PRO_5002043879" evidence="1">
    <location>
        <begin position="30"/>
        <end position="52"/>
    </location>
</feature>
<feature type="signal peptide" evidence="1">
    <location>
        <begin position="1"/>
        <end position="29"/>
    </location>
</feature>